<name>A0A225UMY0_9STRA</name>
<gene>
    <name evidence="1" type="ORF">PHMEG_00035957</name>
</gene>
<keyword evidence="2" id="KW-1185">Reference proteome</keyword>
<proteinExistence type="predicted"/>
<protein>
    <submittedName>
        <fullName evidence="1">Uncharacterized protein</fullName>
    </submittedName>
</protein>
<dbReference type="Proteomes" id="UP000198211">
    <property type="component" value="Unassembled WGS sequence"/>
</dbReference>
<reference evidence="2" key="1">
    <citation type="submission" date="2017-03" db="EMBL/GenBank/DDBJ databases">
        <title>Phytopthora megakarya and P. palmivora, two closely related causual agents of cacao black pod achieved similar genome size and gene model numbers by different mechanisms.</title>
        <authorList>
            <person name="Ali S."/>
            <person name="Shao J."/>
            <person name="Larry D.J."/>
            <person name="Kronmiller B."/>
            <person name="Shen D."/>
            <person name="Strem M.D."/>
            <person name="Melnick R.L."/>
            <person name="Guiltinan M.J."/>
            <person name="Tyler B.M."/>
            <person name="Meinhardt L.W."/>
            <person name="Bailey B.A."/>
        </authorList>
    </citation>
    <scope>NUCLEOTIDE SEQUENCE [LARGE SCALE GENOMIC DNA]</scope>
    <source>
        <strain evidence="2">zdho120</strain>
    </source>
</reference>
<sequence length="65" mass="7324">MERKIVAQQLHEALYSIDGELRPPDRGHFASKQFLVAFDVKIYTWIATCSVKGEAAMFVLSPQAN</sequence>
<organism evidence="1 2">
    <name type="scientific">Phytophthora megakarya</name>
    <dbReference type="NCBI Taxonomy" id="4795"/>
    <lineage>
        <taxon>Eukaryota</taxon>
        <taxon>Sar</taxon>
        <taxon>Stramenopiles</taxon>
        <taxon>Oomycota</taxon>
        <taxon>Peronosporomycetes</taxon>
        <taxon>Peronosporales</taxon>
        <taxon>Peronosporaceae</taxon>
        <taxon>Phytophthora</taxon>
    </lineage>
</organism>
<dbReference type="EMBL" id="NBNE01014542">
    <property type="protein sequence ID" value="OWY94343.1"/>
    <property type="molecule type" value="Genomic_DNA"/>
</dbReference>
<evidence type="ECO:0000313" key="2">
    <source>
        <dbReference type="Proteomes" id="UP000198211"/>
    </source>
</evidence>
<accession>A0A225UMY0</accession>
<comment type="caution">
    <text evidence="1">The sequence shown here is derived from an EMBL/GenBank/DDBJ whole genome shotgun (WGS) entry which is preliminary data.</text>
</comment>
<evidence type="ECO:0000313" key="1">
    <source>
        <dbReference type="EMBL" id="OWY94343.1"/>
    </source>
</evidence>
<dbReference type="AlphaFoldDB" id="A0A225UMY0"/>